<name>A0A0H4QYJ9_9LACO</name>
<gene>
    <name evidence="3" type="ORF">ABM34_02605</name>
</gene>
<keyword evidence="2" id="KW-0378">Hydrolase</keyword>
<dbReference type="EMBL" id="CP012034">
    <property type="protein sequence ID" value="AKP66550.1"/>
    <property type="molecule type" value="Genomic_DNA"/>
</dbReference>
<dbReference type="OrthoDB" id="9801098at2"/>
<keyword evidence="2" id="KW-0203">Cytokinin biosynthesis</keyword>
<organism evidence="3 4">
    <name type="scientific">Companilactobacillus ginsenosidimutans</name>
    <dbReference type="NCBI Taxonomy" id="1007676"/>
    <lineage>
        <taxon>Bacteria</taxon>
        <taxon>Bacillati</taxon>
        <taxon>Bacillota</taxon>
        <taxon>Bacilli</taxon>
        <taxon>Lactobacillales</taxon>
        <taxon>Lactobacillaceae</taxon>
        <taxon>Companilactobacillus</taxon>
    </lineage>
</organism>
<dbReference type="GO" id="GO:0009691">
    <property type="term" value="P:cytokinin biosynthetic process"/>
    <property type="evidence" value="ECO:0007669"/>
    <property type="project" value="UniProtKB-UniRule"/>
</dbReference>
<comment type="similarity">
    <text evidence="1 2">Belongs to the LOG family.</text>
</comment>
<dbReference type="PANTHER" id="PTHR31223:SF70">
    <property type="entry name" value="LOG FAMILY PROTEIN YJL055W"/>
    <property type="match status" value="1"/>
</dbReference>
<evidence type="ECO:0000313" key="4">
    <source>
        <dbReference type="Proteomes" id="UP000036106"/>
    </source>
</evidence>
<protein>
    <recommendedName>
        <fullName evidence="2">Cytokinin riboside 5'-monophosphate phosphoribohydrolase</fullName>
        <ecNumber evidence="2">3.2.2.n1</ecNumber>
    </recommendedName>
</protein>
<dbReference type="Gene3D" id="3.40.50.450">
    <property type="match status" value="1"/>
</dbReference>
<dbReference type="PATRIC" id="fig|1007676.4.peg.540"/>
<evidence type="ECO:0000256" key="1">
    <source>
        <dbReference type="ARBA" id="ARBA00006763"/>
    </source>
</evidence>
<evidence type="ECO:0000313" key="3">
    <source>
        <dbReference type="EMBL" id="AKP66550.1"/>
    </source>
</evidence>
<reference evidence="4" key="1">
    <citation type="submission" date="2015-07" db="EMBL/GenBank/DDBJ databases">
        <title>Lactobacillus ginsenosidimutans/EMML 3141/ whole genome sequencing.</title>
        <authorList>
            <person name="Kim M.K."/>
            <person name="Im W.-T."/>
            <person name="Srinivasan S."/>
            <person name="Lee J.-J."/>
        </authorList>
    </citation>
    <scope>NUCLEOTIDE SEQUENCE [LARGE SCALE GENOMIC DNA]</scope>
    <source>
        <strain evidence="4">EMML 3041</strain>
    </source>
</reference>
<dbReference type="InterPro" id="IPR031100">
    <property type="entry name" value="LOG_fam"/>
</dbReference>
<evidence type="ECO:0000256" key="2">
    <source>
        <dbReference type="RuleBase" id="RU363015"/>
    </source>
</evidence>
<dbReference type="NCBIfam" id="TIGR00730">
    <property type="entry name" value="Rossman fold protein, TIGR00730 family"/>
    <property type="match status" value="1"/>
</dbReference>
<accession>A0A0H4QYJ9</accession>
<dbReference type="InterPro" id="IPR005269">
    <property type="entry name" value="LOG"/>
</dbReference>
<proteinExistence type="inferred from homology"/>
<dbReference type="GO" id="GO:0016799">
    <property type="term" value="F:hydrolase activity, hydrolyzing N-glycosyl compounds"/>
    <property type="evidence" value="ECO:0007669"/>
    <property type="project" value="TreeGrafter"/>
</dbReference>
<dbReference type="AlphaFoldDB" id="A0A0H4QYJ9"/>
<keyword evidence="4" id="KW-1185">Reference proteome</keyword>
<dbReference type="Pfam" id="PF03641">
    <property type="entry name" value="Lysine_decarbox"/>
    <property type="match status" value="1"/>
</dbReference>
<dbReference type="SUPFAM" id="SSF102405">
    <property type="entry name" value="MCP/YpsA-like"/>
    <property type="match status" value="1"/>
</dbReference>
<dbReference type="RefSeq" id="WP_048703040.1">
    <property type="nucleotide sequence ID" value="NZ_CP012034.1"/>
</dbReference>
<dbReference type="EC" id="3.2.2.n1" evidence="2"/>
<dbReference type="PANTHER" id="PTHR31223">
    <property type="entry name" value="LOG FAMILY PROTEIN YJL055W"/>
    <property type="match status" value="1"/>
</dbReference>
<sequence>MENIAVYCGASSGNKHIYTDAAVELGHWIVKHGYGLTYGGGRLGLMGTIANTVLDDGGYVHGIITKDLAGRELTHQKINKVDIVDTIDIRKELMLKNSIASIALPGGPGTLEEMSDAFSWTRIGENDNPCIYFNVNHYYDPLLMMYNQMVNDGFLDEKSKNNLLFTNSLENINNYINNYIVPKRRQYKDK</sequence>
<dbReference type="GO" id="GO:0005829">
    <property type="term" value="C:cytosol"/>
    <property type="evidence" value="ECO:0007669"/>
    <property type="project" value="TreeGrafter"/>
</dbReference>
<dbReference type="KEGG" id="lgn:ABM34_02605"/>
<dbReference type="Proteomes" id="UP000036106">
    <property type="component" value="Chromosome"/>
</dbReference>